<organism evidence="2 3">
    <name type="scientific">Entomospira entomophila</name>
    <dbReference type="NCBI Taxonomy" id="2719988"/>
    <lineage>
        <taxon>Bacteria</taxon>
        <taxon>Pseudomonadati</taxon>
        <taxon>Spirochaetota</taxon>
        <taxon>Spirochaetia</taxon>
        <taxon>Spirochaetales</taxon>
        <taxon>Spirochaetaceae</taxon>
        <taxon>Entomospira</taxon>
    </lineage>
</organism>
<dbReference type="RefSeq" id="WP_167700856.1">
    <property type="nucleotide sequence ID" value="NZ_CP118174.1"/>
</dbReference>
<dbReference type="Proteomes" id="UP000711995">
    <property type="component" value="Unassembled WGS sequence"/>
</dbReference>
<gene>
    <name evidence="2" type="ORF">HCT14_04035</name>
</gene>
<dbReference type="InterPro" id="IPR012336">
    <property type="entry name" value="Thioredoxin-like_fold"/>
</dbReference>
<reference evidence="2 3" key="1">
    <citation type="submission" date="2020-03" db="EMBL/GenBank/DDBJ databases">
        <title>Spirochaetal bacteria isolated from arthropods constitute a novel genus Entomospira genus novum within the order Spirochaetales.</title>
        <authorList>
            <person name="Grana-Miraglia L."/>
            <person name="Sikutova S."/>
            <person name="Fingerle V."/>
            <person name="Sing A."/>
            <person name="Castillo-Ramirez S."/>
            <person name="Margos G."/>
            <person name="Rudolf I."/>
        </authorList>
    </citation>
    <scope>NUCLEOTIDE SEQUENCE [LARGE SCALE GENOMIC DNA]</scope>
    <source>
        <strain evidence="2 3">BR193</strain>
    </source>
</reference>
<evidence type="ECO:0000313" key="2">
    <source>
        <dbReference type="EMBL" id="NIZ40682.1"/>
    </source>
</evidence>
<keyword evidence="3" id="KW-1185">Reference proteome</keyword>
<dbReference type="Pfam" id="PF13192">
    <property type="entry name" value="Thioredoxin_3"/>
    <property type="match status" value="1"/>
</dbReference>
<comment type="caution">
    <text evidence="2">The sequence shown here is derived from an EMBL/GenBank/DDBJ whole genome shotgun (WGS) entry which is preliminary data.</text>
</comment>
<evidence type="ECO:0000313" key="3">
    <source>
        <dbReference type="Proteomes" id="UP000711995"/>
    </source>
</evidence>
<name>A0A968KST4_9SPIO</name>
<dbReference type="EMBL" id="JAATLJ010000001">
    <property type="protein sequence ID" value="NIZ40682.1"/>
    <property type="molecule type" value="Genomic_DNA"/>
</dbReference>
<feature type="domain" description="Thioredoxin-like fold" evidence="1">
    <location>
        <begin position="15"/>
        <end position="74"/>
    </location>
</feature>
<dbReference type="AlphaFoldDB" id="A0A968KST4"/>
<protein>
    <submittedName>
        <fullName evidence="2">Thioredoxin family protein</fullName>
    </submittedName>
</protein>
<proteinExistence type="predicted"/>
<dbReference type="Gene3D" id="3.40.30.10">
    <property type="entry name" value="Glutaredoxin"/>
    <property type="match status" value="1"/>
</dbReference>
<evidence type="ECO:0000259" key="1">
    <source>
        <dbReference type="Pfam" id="PF13192"/>
    </source>
</evidence>
<accession>A0A968KST4</accession>
<sequence length="118" mass="12011">MICQIFENEGDGDLVTAMLESYLEARGMQATITKYDKNFAPDIFAGAHIAMTPALIIDNELVIAGEQLEAREILTRIFEVIEGEEVGEMASGGCGSGGCGCGSGGGGGGCGSGGCGCH</sequence>